<sequence length="45" mass="5370">MTFLQGDTFGGVPVEETIYWPYKNVVQRQLFYNLVRAQAFRPIIY</sequence>
<dbReference type="Proteomes" id="UP000320940">
    <property type="component" value="Segment"/>
</dbReference>
<protein>
    <submittedName>
        <fullName evidence="1">Uncharacterized protein</fullName>
    </submittedName>
</protein>
<evidence type="ECO:0000313" key="2">
    <source>
        <dbReference type="Proteomes" id="UP000320940"/>
    </source>
</evidence>
<dbReference type="EMBL" id="MN044033">
    <property type="protein sequence ID" value="QDB71797.1"/>
    <property type="molecule type" value="Genomic_DNA"/>
</dbReference>
<reference evidence="2" key="1">
    <citation type="submission" date="2019-06" db="EMBL/GenBank/DDBJ databases">
        <title>Complete genome of the novel Klebsiella pneumoniae phage Marfa.</title>
        <authorList>
            <person name="Harb L."/>
            <person name="Boeckman J."/>
            <person name="Newkirk H."/>
            <person name="Liu M."/>
            <person name="Gill J."/>
            <person name="Ramsey J."/>
        </authorList>
    </citation>
    <scope>NUCLEOTIDE SEQUENCE [LARGE SCALE GENOMIC DNA]</scope>
</reference>
<organism evidence="1 2">
    <name type="scientific">Klebsiella phage Marfa</name>
    <dbReference type="NCBI Taxonomy" id="2587809"/>
    <lineage>
        <taxon>Viruses</taxon>
        <taxon>Duplodnaviria</taxon>
        <taxon>Heunggongvirae</taxon>
        <taxon>Uroviricota</taxon>
        <taxon>Caudoviricetes</taxon>
        <taxon>Marfavirus</taxon>
        <taxon>Marfavirus marfa</taxon>
    </lineage>
</organism>
<keyword evidence="2" id="KW-1185">Reference proteome</keyword>
<proteinExistence type="predicted"/>
<gene>
    <name evidence="1" type="ORF">CPT_Marfa_145</name>
</gene>
<name>A0A4Y5TQZ1_9CAUD</name>
<accession>A0A4Y5TQZ1</accession>
<evidence type="ECO:0000313" key="1">
    <source>
        <dbReference type="EMBL" id="QDB71797.1"/>
    </source>
</evidence>